<evidence type="ECO:0000313" key="1">
    <source>
        <dbReference type="EMBL" id="SLN18973.1"/>
    </source>
</evidence>
<sequence length="254" mass="27906">MLSRVEAQSPPTKLCIFGDSHLSAASRALKEAPVLGDLAYEFWGADGPSFRDLTLVDGRITPGKIAKDVVATVNGQGRETLGPTDFDAFLFYGARLRMSEFMPPMLDLLARPFAHVSAAVARKQVRSFLGKTRSYRFAQHFAAQNPKASVVFTPTSLLTADILPRVANGYRYAKKAQEPHRAILRDLLDEAGREDGITFLHQPERTIVKGMFTDPAYGIAGAQEDKDAVHKAPAYARLILETYAKQVCLPVTQV</sequence>
<reference evidence="1 2" key="1">
    <citation type="submission" date="2017-03" db="EMBL/GenBank/DDBJ databases">
        <authorList>
            <person name="Afonso C.L."/>
            <person name="Miller P.J."/>
            <person name="Scott M.A."/>
            <person name="Spackman E."/>
            <person name="Goraichik I."/>
            <person name="Dimitrov K.M."/>
            <person name="Suarez D.L."/>
            <person name="Swayne D.E."/>
        </authorList>
    </citation>
    <scope>NUCLEOTIDE SEQUENCE [LARGE SCALE GENOMIC DNA]</scope>
    <source>
        <strain evidence="1 2">CECT 8620</strain>
    </source>
</reference>
<protein>
    <recommendedName>
        <fullName evidence="3">SGNH hydrolase-type esterase domain-containing protein</fullName>
    </recommendedName>
</protein>
<name>A0A1Y5RL09_9RHOB</name>
<gene>
    <name evidence="1" type="ORF">AQS8620_00418</name>
</gene>
<dbReference type="AlphaFoldDB" id="A0A1Y5RL09"/>
<evidence type="ECO:0008006" key="3">
    <source>
        <dbReference type="Google" id="ProtNLM"/>
    </source>
</evidence>
<accession>A0A1Y5RL09</accession>
<evidence type="ECO:0000313" key="2">
    <source>
        <dbReference type="Proteomes" id="UP000193862"/>
    </source>
</evidence>
<dbReference type="RefSeq" id="WP_085835144.1">
    <property type="nucleotide sequence ID" value="NZ_FWFS01000001.1"/>
</dbReference>
<organism evidence="1 2">
    <name type="scientific">Aquimixticola soesokkakensis</name>
    <dbReference type="NCBI Taxonomy" id="1519096"/>
    <lineage>
        <taxon>Bacteria</taxon>
        <taxon>Pseudomonadati</taxon>
        <taxon>Pseudomonadota</taxon>
        <taxon>Alphaproteobacteria</taxon>
        <taxon>Rhodobacterales</taxon>
        <taxon>Paracoccaceae</taxon>
        <taxon>Aquimixticola</taxon>
    </lineage>
</organism>
<dbReference type="OrthoDB" id="7687731at2"/>
<dbReference type="EMBL" id="FWFS01000001">
    <property type="protein sequence ID" value="SLN18973.1"/>
    <property type="molecule type" value="Genomic_DNA"/>
</dbReference>
<proteinExistence type="predicted"/>
<keyword evidence="2" id="KW-1185">Reference proteome</keyword>
<dbReference type="Proteomes" id="UP000193862">
    <property type="component" value="Unassembled WGS sequence"/>
</dbReference>